<reference evidence="3" key="1">
    <citation type="journal article" date="2023" name="Commun. Biol.">
        <title>Genome analysis of Parmales, the sister group of diatoms, reveals the evolutionary specialization of diatoms from phago-mixotrophs to photoautotrophs.</title>
        <authorList>
            <person name="Ban H."/>
            <person name="Sato S."/>
            <person name="Yoshikawa S."/>
            <person name="Yamada K."/>
            <person name="Nakamura Y."/>
            <person name="Ichinomiya M."/>
            <person name="Sato N."/>
            <person name="Blanc-Mathieu R."/>
            <person name="Endo H."/>
            <person name="Kuwata A."/>
            <person name="Ogata H."/>
        </authorList>
    </citation>
    <scope>NUCLEOTIDE SEQUENCE [LARGE SCALE GENOMIC DNA]</scope>
</reference>
<organism evidence="2 3">
    <name type="scientific">Triparma laevis f. inornata</name>
    <dbReference type="NCBI Taxonomy" id="1714386"/>
    <lineage>
        <taxon>Eukaryota</taxon>
        <taxon>Sar</taxon>
        <taxon>Stramenopiles</taxon>
        <taxon>Ochrophyta</taxon>
        <taxon>Bolidophyceae</taxon>
        <taxon>Parmales</taxon>
        <taxon>Triparmaceae</taxon>
        <taxon>Triparma</taxon>
    </lineage>
</organism>
<dbReference type="AlphaFoldDB" id="A0A9W6ZZD2"/>
<evidence type="ECO:0000313" key="2">
    <source>
        <dbReference type="EMBL" id="GMH60097.1"/>
    </source>
</evidence>
<dbReference type="EMBL" id="BLQM01000076">
    <property type="protein sequence ID" value="GMH60097.1"/>
    <property type="molecule type" value="Genomic_DNA"/>
</dbReference>
<proteinExistence type="predicted"/>
<dbReference type="PANTHER" id="PTHR28654">
    <property type="entry name" value="AXIN INTERACTOR, DORSALIZATION-ASSOCIATED PROTEIN"/>
    <property type="match status" value="1"/>
</dbReference>
<dbReference type="InterPro" id="IPR035892">
    <property type="entry name" value="C2_domain_sf"/>
</dbReference>
<dbReference type="Proteomes" id="UP001162640">
    <property type="component" value="Unassembled WGS sequence"/>
</dbReference>
<dbReference type="GO" id="GO:0035091">
    <property type="term" value="F:phosphatidylinositol binding"/>
    <property type="evidence" value="ECO:0007669"/>
    <property type="project" value="TreeGrafter"/>
</dbReference>
<dbReference type="GO" id="GO:0016020">
    <property type="term" value="C:membrane"/>
    <property type="evidence" value="ECO:0007669"/>
    <property type="project" value="TreeGrafter"/>
</dbReference>
<feature type="domain" description="C2 Aida-type" evidence="1">
    <location>
        <begin position="126"/>
        <end position="278"/>
    </location>
</feature>
<comment type="caution">
    <text evidence="2">The sequence shown here is derived from an EMBL/GenBank/DDBJ whole genome shotgun (WGS) entry which is preliminary data.</text>
</comment>
<evidence type="ECO:0000313" key="3">
    <source>
        <dbReference type="Proteomes" id="UP001162640"/>
    </source>
</evidence>
<dbReference type="PANTHER" id="PTHR28654:SF1">
    <property type="entry name" value="AXIN INTERACTOR, DORSALIZATION-ASSOCIATED PROTEIN"/>
    <property type="match status" value="1"/>
</dbReference>
<dbReference type="InterPro" id="IPR025939">
    <property type="entry name" value="Aida_C"/>
</dbReference>
<protein>
    <recommendedName>
        <fullName evidence="1">C2 Aida-type domain-containing protein</fullName>
    </recommendedName>
</protein>
<dbReference type="PROSITE" id="PS51911">
    <property type="entry name" value="C2_AIDA"/>
    <property type="match status" value="1"/>
</dbReference>
<dbReference type="Pfam" id="PF14186">
    <property type="entry name" value="Aida_C2"/>
    <property type="match status" value="1"/>
</dbReference>
<name>A0A9W6ZZD2_9STRA</name>
<dbReference type="Gene3D" id="2.60.40.150">
    <property type="entry name" value="C2 domain"/>
    <property type="match status" value="1"/>
</dbReference>
<accession>A0A9W6ZZD2</accession>
<evidence type="ECO:0000259" key="1">
    <source>
        <dbReference type="PROSITE" id="PS51911"/>
    </source>
</evidence>
<gene>
    <name evidence="2" type="ORF">TL16_g02972</name>
</gene>
<sequence length="284" mass="31999">MEDGRIDGPSNDEMDLILDYFIATIHGLISFPLPLEQYNIQQSELDKIARFESMTPLKGEIEITHEVPTVPSIGPPHIEVGDGDVETHGGISPVKYSSSQTPLDDRMRQSSYVYAANAITNGGALKPPLTPSSGKSYFSISIDKVGLKDVGSYGYIDPYIIITVADARSCIIDQQQTPVARRMDGNYIYFDNMMVHLSIPLFQILEGNCGVFFEVMHYKSSKKKTSCRCWSFLESDELISSPLILELYKKPADFRKRKNRIQLFSVKELFLHAKGFVREEEKNV</sequence>